<evidence type="ECO:0000259" key="15">
    <source>
        <dbReference type="PROSITE" id="PS50198"/>
    </source>
</evidence>
<dbReference type="SUPFAM" id="SSF109998">
    <property type="entry name" value="Triger factor/SurA peptide-binding domain-like"/>
    <property type="match status" value="1"/>
</dbReference>
<evidence type="ECO:0000256" key="5">
    <source>
        <dbReference type="ARBA" id="ARBA00022692"/>
    </source>
</evidence>
<evidence type="ECO:0000256" key="14">
    <source>
        <dbReference type="PROSITE-ProRule" id="PRU00278"/>
    </source>
</evidence>
<evidence type="ECO:0000313" key="16">
    <source>
        <dbReference type="EMBL" id="MBR0650997.1"/>
    </source>
</evidence>
<dbReference type="InterPro" id="IPR052029">
    <property type="entry name" value="PpiD_chaperone"/>
</dbReference>
<keyword evidence="5" id="KW-0812">Transmembrane</keyword>
<evidence type="ECO:0000256" key="9">
    <source>
        <dbReference type="ARBA" id="ARBA00030642"/>
    </source>
</evidence>
<organism evidence="16 17">
    <name type="scientific">Neoroseomonas terrae</name>
    <dbReference type="NCBI Taxonomy" id="424799"/>
    <lineage>
        <taxon>Bacteria</taxon>
        <taxon>Pseudomonadati</taxon>
        <taxon>Pseudomonadota</taxon>
        <taxon>Alphaproteobacteria</taxon>
        <taxon>Acetobacterales</taxon>
        <taxon>Acetobacteraceae</taxon>
        <taxon>Neoroseomonas</taxon>
    </lineage>
</organism>
<dbReference type="Pfam" id="PF13624">
    <property type="entry name" value="SurA_N_3"/>
    <property type="match status" value="1"/>
</dbReference>
<dbReference type="PROSITE" id="PS50198">
    <property type="entry name" value="PPIC_PPIASE_2"/>
    <property type="match status" value="1"/>
</dbReference>
<dbReference type="PANTHER" id="PTHR47529">
    <property type="entry name" value="PEPTIDYL-PROLYL CIS-TRANS ISOMERASE D"/>
    <property type="match status" value="1"/>
</dbReference>
<dbReference type="RefSeq" id="WP_211869666.1">
    <property type="nucleotide sequence ID" value="NZ_JAAEDI010000015.1"/>
</dbReference>
<evidence type="ECO:0000256" key="3">
    <source>
        <dbReference type="ARBA" id="ARBA00022475"/>
    </source>
</evidence>
<gene>
    <name evidence="16" type="ORF">GXW78_15090</name>
</gene>
<dbReference type="Pfam" id="PF13145">
    <property type="entry name" value="Rotamase_2"/>
    <property type="match status" value="1"/>
</dbReference>
<keyword evidence="17" id="KW-1185">Reference proteome</keyword>
<keyword evidence="7" id="KW-0472">Membrane</keyword>
<evidence type="ECO:0000256" key="10">
    <source>
        <dbReference type="ARBA" id="ARBA00031484"/>
    </source>
</evidence>
<evidence type="ECO:0000313" key="17">
    <source>
        <dbReference type="Proteomes" id="UP000698752"/>
    </source>
</evidence>
<dbReference type="InterPro" id="IPR027304">
    <property type="entry name" value="Trigger_fact/SurA_dom_sf"/>
</dbReference>
<evidence type="ECO:0000256" key="13">
    <source>
        <dbReference type="ARBA" id="ARBA00042775"/>
    </source>
</evidence>
<reference evidence="17" key="1">
    <citation type="journal article" date="2021" name="Syst. Appl. Microbiol.">
        <title>Roseomonas hellenica sp. nov., isolated from roots of wild-growing Alkanna tinctoria.</title>
        <authorList>
            <person name="Rat A."/>
            <person name="Naranjo H.D."/>
            <person name="Lebbe L."/>
            <person name="Cnockaert M."/>
            <person name="Krigas N."/>
            <person name="Grigoriadou K."/>
            <person name="Maloupa E."/>
            <person name="Willems A."/>
        </authorList>
    </citation>
    <scope>NUCLEOTIDE SEQUENCE [LARGE SCALE GENOMIC DNA]</scope>
    <source>
        <strain evidence="17">LMG 31159</strain>
    </source>
</reference>
<dbReference type="InterPro" id="IPR046357">
    <property type="entry name" value="PPIase_dom_sf"/>
</dbReference>
<comment type="similarity">
    <text evidence="11">Belongs to the PpiD chaperone family.</text>
</comment>
<evidence type="ECO:0000256" key="11">
    <source>
        <dbReference type="ARBA" id="ARBA00038408"/>
    </source>
</evidence>
<evidence type="ECO:0000256" key="4">
    <source>
        <dbReference type="ARBA" id="ARBA00022519"/>
    </source>
</evidence>
<accession>A0ABS5EK58</accession>
<name>A0ABS5EK58_9PROT</name>
<evidence type="ECO:0000256" key="12">
    <source>
        <dbReference type="ARBA" id="ARBA00040743"/>
    </source>
</evidence>
<evidence type="ECO:0000256" key="7">
    <source>
        <dbReference type="ARBA" id="ARBA00023136"/>
    </source>
</evidence>
<evidence type="ECO:0000256" key="2">
    <source>
        <dbReference type="ARBA" id="ARBA00018370"/>
    </source>
</evidence>
<keyword evidence="3" id="KW-1003">Cell membrane</keyword>
<comment type="subcellular location">
    <subcellularLocation>
        <location evidence="1">Cell inner membrane</location>
        <topology evidence="1">Single-pass type II membrane protein</topology>
        <orientation evidence="1">Periplasmic side</orientation>
    </subcellularLocation>
</comment>
<keyword evidence="14" id="KW-0697">Rotamase</keyword>
<keyword evidence="4" id="KW-0997">Cell inner membrane</keyword>
<dbReference type="PANTHER" id="PTHR47529:SF1">
    <property type="entry name" value="PERIPLASMIC CHAPERONE PPID"/>
    <property type="match status" value="1"/>
</dbReference>
<evidence type="ECO:0000256" key="1">
    <source>
        <dbReference type="ARBA" id="ARBA00004382"/>
    </source>
</evidence>
<dbReference type="InterPro" id="IPR000297">
    <property type="entry name" value="PPIase_PpiC"/>
</dbReference>
<sequence length="630" mass="68385">MLTAMRRLAGTWPAKLLFMLLLASFLVWGIEDVVRNFGRDSAVVRVGDSAIELPEAQAAARREMSRIARQLGNRFEPDENIRRAVAATALERLVQQYSLRTEAHRQGLAAPPEVVRDAVFAIPGLRGADGSFSRLVFDSFLRNNELNEQQFLTVMSDEVLREQLAGAVRSGAAAPDAMTGPLLAWAFQRRTAEVVLITRAAMPAPETPTEAQLQRYQENNPARFSSPEYREVAVLALSAETLSGEVSVSDADLEQAFEQRRSQYETPERRLIYQAVVPNEEQARAIAEAWRGGATLEAIEHQARADDGGAADLGLLDRASLPHAAVAAAAFAAPEGGVTDPLQSPFGWHVIKVEKIEPETRRTLADVRDELRRAVAHDRALDIAYERANRVEDALAGGTPLAEVAERFGLTLTDATLDANGRNQENAAVTLPVAEGERPALLRAIFAARQGDAPRMTEMGNAFVAIQIREIVPPALRPLASVENEVAAAYLTDQRRRAAEERAAALLAAVRGGKPIAEAATEAGLTVQEMGPVTRDPALAAPMPPELVAPLFELTQDGASMVETRDGFAVAQLTSITPFDPTSDDAARARVRSEIEQTMQDELDAQFAAAIRARANVRVNTQLLEQVTGR</sequence>
<evidence type="ECO:0000256" key="8">
    <source>
        <dbReference type="ARBA" id="ARBA00023186"/>
    </source>
</evidence>
<feature type="domain" description="PpiC" evidence="15">
    <location>
        <begin position="267"/>
        <end position="355"/>
    </location>
</feature>
<dbReference type="SUPFAM" id="SSF54534">
    <property type="entry name" value="FKBP-like"/>
    <property type="match status" value="1"/>
</dbReference>
<protein>
    <recommendedName>
        <fullName evidence="2">Parvulin-like PPIase</fullName>
    </recommendedName>
    <alternativeName>
        <fullName evidence="9">Peptidyl-prolyl cis-trans isomerase plp</fullName>
    </alternativeName>
    <alternativeName>
        <fullName evidence="12">Periplasmic chaperone PpiD</fullName>
    </alternativeName>
    <alternativeName>
        <fullName evidence="13">Periplasmic folding chaperone</fullName>
    </alternativeName>
    <alternativeName>
        <fullName evidence="10">Rotamase plp</fullName>
    </alternativeName>
</protein>
<keyword evidence="14" id="KW-0413">Isomerase</keyword>
<proteinExistence type="inferred from homology"/>
<keyword evidence="6" id="KW-1133">Transmembrane helix</keyword>
<comment type="caution">
    <text evidence="16">The sequence shown here is derived from an EMBL/GenBank/DDBJ whole genome shotgun (WGS) entry which is preliminary data.</text>
</comment>
<keyword evidence="8" id="KW-0143">Chaperone</keyword>
<dbReference type="Gene3D" id="3.10.50.40">
    <property type="match status" value="1"/>
</dbReference>
<evidence type="ECO:0000256" key="6">
    <source>
        <dbReference type="ARBA" id="ARBA00022989"/>
    </source>
</evidence>
<dbReference type="EMBL" id="JAAEDI010000015">
    <property type="protein sequence ID" value="MBR0650997.1"/>
    <property type="molecule type" value="Genomic_DNA"/>
</dbReference>
<dbReference type="Proteomes" id="UP000698752">
    <property type="component" value="Unassembled WGS sequence"/>
</dbReference>